<dbReference type="GO" id="GO:0008154">
    <property type="term" value="P:actin polymerization or depolymerization"/>
    <property type="evidence" value="ECO:0007669"/>
    <property type="project" value="TreeGrafter"/>
</dbReference>
<dbReference type="Pfam" id="PF00626">
    <property type="entry name" value="Gelsolin"/>
    <property type="match status" value="1"/>
</dbReference>
<dbReference type="PROSITE" id="PS51089">
    <property type="entry name" value="HP"/>
    <property type="match status" value="1"/>
</dbReference>
<sequence length="166" mass="18646">MDEVQPFTPEDLSPSTAAILDALTVIYVWFGTTSRPAEKITAMQSAVAFAKDSKVHPKDVELFVTSSGQEPPAFREHFSGRWTPNTGGSFVSAMHPLETVLAEYLRETYSVDVLLSDAVPPHLDMTRLETYLSTEDFEGLFGMRRDDYVALPLWKRDEVKKRVGVF</sequence>
<reference evidence="3" key="1">
    <citation type="submission" date="2020-05" db="EMBL/GenBank/DDBJ databases">
        <title>Phylogenomic resolution of chytrid fungi.</title>
        <authorList>
            <person name="Stajich J.E."/>
            <person name="Amses K."/>
            <person name="Simmons R."/>
            <person name="Seto K."/>
            <person name="Myers J."/>
            <person name="Bonds A."/>
            <person name="Quandt C.A."/>
            <person name="Barry K."/>
            <person name="Liu P."/>
            <person name="Grigoriev I."/>
            <person name="Longcore J.E."/>
            <person name="James T.Y."/>
        </authorList>
    </citation>
    <scope>NUCLEOTIDE SEQUENCE</scope>
    <source>
        <strain evidence="3">JEL0379</strain>
    </source>
</reference>
<comment type="caution">
    <text evidence="3">The sequence shown here is derived from an EMBL/GenBank/DDBJ whole genome shotgun (WGS) entry which is preliminary data.</text>
</comment>
<keyword evidence="4" id="KW-1185">Reference proteome</keyword>
<dbReference type="SUPFAM" id="SSF47050">
    <property type="entry name" value="VHP, Villin headpiece domain"/>
    <property type="match status" value="1"/>
</dbReference>
<dbReference type="EMBL" id="JADGJQ010000036">
    <property type="protein sequence ID" value="KAJ3177013.1"/>
    <property type="molecule type" value="Genomic_DNA"/>
</dbReference>
<dbReference type="SMART" id="SM00153">
    <property type="entry name" value="VHP"/>
    <property type="match status" value="1"/>
</dbReference>
<dbReference type="GO" id="GO:0051015">
    <property type="term" value="F:actin filament binding"/>
    <property type="evidence" value="ECO:0007669"/>
    <property type="project" value="InterPro"/>
</dbReference>
<keyword evidence="1" id="KW-0677">Repeat</keyword>
<dbReference type="GO" id="GO:0051014">
    <property type="term" value="P:actin filament severing"/>
    <property type="evidence" value="ECO:0007669"/>
    <property type="project" value="TreeGrafter"/>
</dbReference>
<evidence type="ECO:0000313" key="4">
    <source>
        <dbReference type="Proteomes" id="UP001212152"/>
    </source>
</evidence>
<dbReference type="GO" id="GO:0015629">
    <property type="term" value="C:actin cytoskeleton"/>
    <property type="evidence" value="ECO:0007669"/>
    <property type="project" value="TreeGrafter"/>
</dbReference>
<dbReference type="InterPro" id="IPR036886">
    <property type="entry name" value="Villin_headpiece_dom_sf"/>
</dbReference>
<organism evidence="3 4">
    <name type="scientific">Geranomyces variabilis</name>
    <dbReference type="NCBI Taxonomy" id="109894"/>
    <lineage>
        <taxon>Eukaryota</taxon>
        <taxon>Fungi</taxon>
        <taxon>Fungi incertae sedis</taxon>
        <taxon>Chytridiomycota</taxon>
        <taxon>Chytridiomycota incertae sedis</taxon>
        <taxon>Chytridiomycetes</taxon>
        <taxon>Spizellomycetales</taxon>
        <taxon>Powellomycetaceae</taxon>
        <taxon>Geranomyces</taxon>
    </lineage>
</organism>
<name>A0AAD5TIC5_9FUNG</name>
<dbReference type="PANTHER" id="PTHR11977">
    <property type="entry name" value="VILLIN"/>
    <property type="match status" value="1"/>
</dbReference>
<dbReference type="GO" id="GO:0005546">
    <property type="term" value="F:phosphatidylinositol-4,5-bisphosphate binding"/>
    <property type="evidence" value="ECO:0007669"/>
    <property type="project" value="TreeGrafter"/>
</dbReference>
<dbReference type="InterPro" id="IPR007122">
    <property type="entry name" value="Villin/Gelsolin"/>
</dbReference>
<dbReference type="InterPro" id="IPR003128">
    <property type="entry name" value="Villin_headpiece"/>
</dbReference>
<dbReference type="SUPFAM" id="SSF55753">
    <property type="entry name" value="Actin depolymerizing proteins"/>
    <property type="match status" value="1"/>
</dbReference>
<dbReference type="GO" id="GO:0051016">
    <property type="term" value="P:barbed-end actin filament capping"/>
    <property type="evidence" value="ECO:0007669"/>
    <property type="project" value="TreeGrafter"/>
</dbReference>
<evidence type="ECO:0000313" key="3">
    <source>
        <dbReference type="EMBL" id="KAJ3177013.1"/>
    </source>
</evidence>
<dbReference type="InterPro" id="IPR007123">
    <property type="entry name" value="Gelsolin-like_dom"/>
</dbReference>
<dbReference type="GO" id="GO:0005737">
    <property type="term" value="C:cytoplasm"/>
    <property type="evidence" value="ECO:0007669"/>
    <property type="project" value="TreeGrafter"/>
</dbReference>
<dbReference type="Pfam" id="PF02209">
    <property type="entry name" value="VHP"/>
    <property type="match status" value="1"/>
</dbReference>
<feature type="domain" description="HP" evidence="2">
    <location>
        <begin position="103"/>
        <end position="166"/>
    </location>
</feature>
<evidence type="ECO:0000256" key="1">
    <source>
        <dbReference type="ARBA" id="ARBA00022737"/>
    </source>
</evidence>
<evidence type="ECO:0000259" key="2">
    <source>
        <dbReference type="PROSITE" id="PS51089"/>
    </source>
</evidence>
<accession>A0AAD5TIC5</accession>
<dbReference type="Gene3D" id="1.10.950.10">
    <property type="entry name" value="Villin headpiece domain"/>
    <property type="match status" value="1"/>
</dbReference>
<protein>
    <submittedName>
        <fullName evidence="3">Coronin-2B</fullName>
    </submittedName>
</protein>
<gene>
    <name evidence="3" type="primary">CORO2B_2</name>
    <name evidence="3" type="ORF">HDU87_004729</name>
</gene>
<proteinExistence type="predicted"/>
<dbReference type="InterPro" id="IPR029006">
    <property type="entry name" value="ADF-H/Gelsolin-like_dom_sf"/>
</dbReference>
<dbReference type="PANTHER" id="PTHR11977:SF51">
    <property type="entry name" value="PROTEIN FLIGHTLESS-1 HOMOLOG"/>
    <property type="match status" value="1"/>
</dbReference>
<dbReference type="AlphaFoldDB" id="A0AAD5TIC5"/>
<dbReference type="Proteomes" id="UP001212152">
    <property type="component" value="Unassembled WGS sequence"/>
</dbReference>
<dbReference type="Gene3D" id="3.40.20.10">
    <property type="entry name" value="Severin"/>
    <property type="match status" value="1"/>
</dbReference>